<comment type="caution">
    <text evidence="12">The sequence shown here is derived from an EMBL/GenBank/DDBJ whole genome shotgun (WGS) entry which is preliminary data.</text>
</comment>
<name>A0A8G2BMC0_9PROT</name>
<dbReference type="GO" id="GO:0140359">
    <property type="term" value="F:ABC-type transporter activity"/>
    <property type="evidence" value="ECO:0007669"/>
    <property type="project" value="InterPro"/>
</dbReference>
<evidence type="ECO:0000256" key="2">
    <source>
        <dbReference type="ARBA" id="ARBA00022475"/>
    </source>
</evidence>
<dbReference type="InterPro" id="IPR008995">
    <property type="entry name" value="Mo/tungstate-bd_C_term_dom"/>
</dbReference>
<evidence type="ECO:0000256" key="8">
    <source>
        <dbReference type="ARBA" id="ARBA00023136"/>
    </source>
</evidence>
<dbReference type="PROSITE" id="PS00211">
    <property type="entry name" value="ABC_TRANSPORTER_1"/>
    <property type="match status" value="1"/>
</dbReference>
<protein>
    <submittedName>
        <fullName evidence="12">Molybdate transport system ATP-binding protein</fullName>
    </submittedName>
</protein>
<dbReference type="GO" id="GO:0015098">
    <property type="term" value="F:molybdate ion transmembrane transporter activity"/>
    <property type="evidence" value="ECO:0007669"/>
    <property type="project" value="InterPro"/>
</dbReference>
<dbReference type="PANTHER" id="PTHR43514">
    <property type="entry name" value="ABC TRANSPORTER I FAMILY MEMBER 10"/>
    <property type="match status" value="1"/>
</dbReference>
<proteinExistence type="predicted"/>
<dbReference type="GO" id="GO:0005524">
    <property type="term" value="F:ATP binding"/>
    <property type="evidence" value="ECO:0007669"/>
    <property type="project" value="UniProtKB-KW"/>
</dbReference>
<dbReference type="Pfam" id="PF03459">
    <property type="entry name" value="TOBE"/>
    <property type="match status" value="1"/>
</dbReference>
<dbReference type="InterPro" id="IPR017871">
    <property type="entry name" value="ABC_transporter-like_CS"/>
</dbReference>
<dbReference type="Gene3D" id="2.40.50.100">
    <property type="match status" value="1"/>
</dbReference>
<evidence type="ECO:0000259" key="10">
    <source>
        <dbReference type="PROSITE" id="PS50893"/>
    </source>
</evidence>
<dbReference type="GO" id="GO:0016887">
    <property type="term" value="F:ATP hydrolysis activity"/>
    <property type="evidence" value="ECO:0007669"/>
    <property type="project" value="InterPro"/>
</dbReference>
<keyword evidence="7" id="KW-1278">Translocase</keyword>
<dbReference type="PANTHER" id="PTHR43514:SF10">
    <property type="entry name" value="MOLYBDENUM IMPORT ATP-BINDING PROTEIN MODC 2"/>
    <property type="match status" value="1"/>
</dbReference>
<evidence type="ECO:0000313" key="12">
    <source>
        <dbReference type="EMBL" id="SDG20422.1"/>
    </source>
</evidence>
<evidence type="ECO:0000256" key="6">
    <source>
        <dbReference type="ARBA" id="ARBA00022840"/>
    </source>
</evidence>
<keyword evidence="6 12" id="KW-0067">ATP-binding</keyword>
<dbReference type="Pfam" id="PF00005">
    <property type="entry name" value="ABC_tran"/>
    <property type="match status" value="1"/>
</dbReference>
<evidence type="ECO:0000259" key="11">
    <source>
        <dbReference type="PROSITE" id="PS51866"/>
    </source>
</evidence>
<dbReference type="InterPro" id="IPR027417">
    <property type="entry name" value="P-loop_NTPase"/>
</dbReference>
<organism evidence="12 13">
    <name type="scientific">Thalassobaculum litoreum DSM 18839</name>
    <dbReference type="NCBI Taxonomy" id="1123362"/>
    <lineage>
        <taxon>Bacteria</taxon>
        <taxon>Pseudomonadati</taxon>
        <taxon>Pseudomonadota</taxon>
        <taxon>Alphaproteobacteria</taxon>
        <taxon>Rhodospirillales</taxon>
        <taxon>Thalassobaculaceae</taxon>
        <taxon>Thalassobaculum</taxon>
    </lineage>
</organism>
<dbReference type="NCBIfam" id="TIGR02142">
    <property type="entry name" value="modC_ABC"/>
    <property type="match status" value="1"/>
</dbReference>
<dbReference type="InterPro" id="IPR003439">
    <property type="entry name" value="ABC_transporter-like_ATP-bd"/>
</dbReference>
<evidence type="ECO:0000256" key="3">
    <source>
        <dbReference type="ARBA" id="ARBA00022505"/>
    </source>
</evidence>
<keyword evidence="8" id="KW-0472">Membrane</keyword>
<dbReference type="OrthoDB" id="9802264at2"/>
<dbReference type="SUPFAM" id="SSF50331">
    <property type="entry name" value="MOP-like"/>
    <property type="match status" value="1"/>
</dbReference>
<keyword evidence="2" id="KW-1003">Cell membrane</keyword>
<feature type="domain" description="Mop" evidence="11">
    <location>
        <begin position="298"/>
        <end position="365"/>
    </location>
</feature>
<evidence type="ECO:0000256" key="9">
    <source>
        <dbReference type="PROSITE-ProRule" id="PRU01213"/>
    </source>
</evidence>
<evidence type="ECO:0000256" key="5">
    <source>
        <dbReference type="ARBA" id="ARBA00022741"/>
    </source>
</evidence>
<evidence type="ECO:0000313" key="13">
    <source>
        <dbReference type="Proteomes" id="UP000198615"/>
    </source>
</evidence>
<keyword evidence="4" id="KW-0997">Cell inner membrane</keyword>
<evidence type="ECO:0000256" key="7">
    <source>
        <dbReference type="ARBA" id="ARBA00022967"/>
    </source>
</evidence>
<keyword evidence="3 9" id="KW-0500">Molybdenum</keyword>
<dbReference type="Proteomes" id="UP000198615">
    <property type="component" value="Unassembled WGS sequence"/>
</dbReference>
<evidence type="ECO:0000256" key="1">
    <source>
        <dbReference type="ARBA" id="ARBA00022448"/>
    </source>
</evidence>
<dbReference type="InterPro" id="IPR050334">
    <property type="entry name" value="Molybdenum_import_ModC"/>
</dbReference>
<dbReference type="AlphaFoldDB" id="A0A8G2BMC0"/>
<dbReference type="RefSeq" id="WP_093152596.1">
    <property type="nucleotide sequence ID" value="NZ_FNBW01000012.1"/>
</dbReference>
<dbReference type="GO" id="GO:0016020">
    <property type="term" value="C:membrane"/>
    <property type="evidence" value="ECO:0007669"/>
    <property type="project" value="InterPro"/>
</dbReference>
<dbReference type="InterPro" id="IPR004606">
    <property type="entry name" value="Mop_domain"/>
</dbReference>
<keyword evidence="1" id="KW-0813">Transport</keyword>
<reference evidence="12 13" key="1">
    <citation type="submission" date="2016-10" db="EMBL/GenBank/DDBJ databases">
        <authorList>
            <person name="Varghese N."/>
            <person name="Submissions S."/>
        </authorList>
    </citation>
    <scope>NUCLEOTIDE SEQUENCE [LARGE SCALE GENOMIC DNA]</scope>
    <source>
        <strain evidence="12 13">DSM 18839</strain>
    </source>
</reference>
<dbReference type="SUPFAM" id="SSF52540">
    <property type="entry name" value="P-loop containing nucleoside triphosphate hydrolases"/>
    <property type="match status" value="1"/>
</dbReference>
<dbReference type="PROSITE" id="PS51866">
    <property type="entry name" value="MOP"/>
    <property type="match status" value="1"/>
</dbReference>
<dbReference type="InterPro" id="IPR011868">
    <property type="entry name" value="ModC_ABC_ATP-bd"/>
</dbReference>
<keyword evidence="5" id="KW-0547">Nucleotide-binding</keyword>
<dbReference type="Gene3D" id="3.40.50.300">
    <property type="entry name" value="P-loop containing nucleotide triphosphate hydrolases"/>
    <property type="match status" value="1"/>
</dbReference>
<evidence type="ECO:0000256" key="4">
    <source>
        <dbReference type="ARBA" id="ARBA00022519"/>
    </source>
</evidence>
<dbReference type="PROSITE" id="PS50893">
    <property type="entry name" value="ABC_TRANSPORTER_2"/>
    <property type="match status" value="1"/>
</dbReference>
<dbReference type="InterPro" id="IPR005116">
    <property type="entry name" value="Transp-assoc_OB_typ1"/>
</dbReference>
<feature type="domain" description="ABC transporter" evidence="10">
    <location>
        <begin position="5"/>
        <end position="238"/>
    </location>
</feature>
<keyword evidence="13" id="KW-1185">Reference proteome</keyword>
<dbReference type="InterPro" id="IPR003593">
    <property type="entry name" value="AAA+_ATPase"/>
</dbReference>
<sequence>MTSLSDRIDARFAGTMGGFSLDVAFTAPMQGITALFGPSGSGKTTVLRAMAGLARLSGRLAVGDETWQDDAAGLRVPPHRRAVGYVFQEASLFPHLSVRRNLLYGARRAADQTPVIGFDEAVALLGLERLLERGPDRLSGGERQRVAIGRALLSAPRLLLMDEPLSALDEASRADILTTFERLHDALPIPAIYVSHDLAEVSRLADRMVMLSAGKVIAEGDVGSILERLDLEPATGRFEAGVLLTATVTGHDTGYQLTRLDLAGQPVSIPRVEVAVGERVRLRIRARDVALATRPPEGISIRNRLSGHIVEIAAAEDAPYAETLVEIPGGVRLRSRVTRESVAELGLTPGTPVFALVKTISFDGR</sequence>
<dbReference type="SMART" id="SM00382">
    <property type="entry name" value="AAA"/>
    <property type="match status" value="1"/>
</dbReference>
<gene>
    <name evidence="12" type="ORF">SAMN05660686_03663</name>
</gene>
<dbReference type="EMBL" id="FNBW01000012">
    <property type="protein sequence ID" value="SDG20422.1"/>
    <property type="molecule type" value="Genomic_DNA"/>
</dbReference>
<accession>A0A8G2BMC0</accession>